<name>A0ABU7CHK4_9TELE</name>
<keyword evidence="8" id="KW-1185">Reference proteome</keyword>
<keyword evidence="4" id="KW-0206">Cytoskeleton</keyword>
<comment type="caution">
    <text evidence="7">The sequence shown here is derived from an EMBL/GenBank/DDBJ whole genome shotgun (WGS) entry which is preliminary data.</text>
</comment>
<evidence type="ECO:0000256" key="5">
    <source>
        <dbReference type="ARBA" id="ARBA00023273"/>
    </source>
</evidence>
<evidence type="ECO:0000313" key="8">
    <source>
        <dbReference type="Proteomes" id="UP001345963"/>
    </source>
</evidence>
<accession>A0ABU7CHK4</accession>
<comment type="subcellular location">
    <subcellularLocation>
        <location evidence="1">Cell projection</location>
        <location evidence="1">Cilium</location>
    </subcellularLocation>
    <subcellularLocation>
        <location evidence="2">Cytoplasm</location>
        <location evidence="2">Cytoskeleton</location>
    </subcellularLocation>
</comment>
<evidence type="ECO:0000256" key="6">
    <source>
        <dbReference type="ARBA" id="ARBA00034777"/>
    </source>
</evidence>
<evidence type="ECO:0000256" key="4">
    <source>
        <dbReference type="ARBA" id="ARBA00023212"/>
    </source>
</evidence>
<evidence type="ECO:0008006" key="9">
    <source>
        <dbReference type="Google" id="ProtNLM"/>
    </source>
</evidence>
<dbReference type="PANTHER" id="PTHR33865">
    <property type="entry name" value="PROTEIN FAM183B"/>
    <property type="match status" value="1"/>
</dbReference>
<dbReference type="Proteomes" id="UP001345963">
    <property type="component" value="Unassembled WGS sequence"/>
</dbReference>
<dbReference type="InterPro" id="IPR029214">
    <property type="entry name" value="CFAP144"/>
</dbReference>
<organism evidence="7 8">
    <name type="scientific">Ataeniobius toweri</name>
    <dbReference type="NCBI Taxonomy" id="208326"/>
    <lineage>
        <taxon>Eukaryota</taxon>
        <taxon>Metazoa</taxon>
        <taxon>Chordata</taxon>
        <taxon>Craniata</taxon>
        <taxon>Vertebrata</taxon>
        <taxon>Euteleostomi</taxon>
        <taxon>Actinopterygii</taxon>
        <taxon>Neopterygii</taxon>
        <taxon>Teleostei</taxon>
        <taxon>Neoteleostei</taxon>
        <taxon>Acanthomorphata</taxon>
        <taxon>Ovalentaria</taxon>
        <taxon>Atherinomorphae</taxon>
        <taxon>Cyprinodontiformes</taxon>
        <taxon>Goodeidae</taxon>
        <taxon>Ataeniobius</taxon>
    </lineage>
</organism>
<gene>
    <name evidence="7" type="ORF">ATANTOWER_019102</name>
</gene>
<keyword evidence="3" id="KW-0963">Cytoplasm</keyword>
<dbReference type="PANTHER" id="PTHR33865:SF3">
    <property type="entry name" value="PROTEIN FAM183B"/>
    <property type="match status" value="1"/>
</dbReference>
<proteinExistence type="inferred from homology"/>
<protein>
    <recommendedName>
        <fullName evidence="9">Protein FAM183A</fullName>
    </recommendedName>
</protein>
<evidence type="ECO:0000256" key="3">
    <source>
        <dbReference type="ARBA" id="ARBA00022490"/>
    </source>
</evidence>
<dbReference type="Pfam" id="PF14886">
    <property type="entry name" value="FAM183"/>
    <property type="match status" value="1"/>
</dbReference>
<evidence type="ECO:0000256" key="2">
    <source>
        <dbReference type="ARBA" id="ARBA00004245"/>
    </source>
</evidence>
<evidence type="ECO:0000256" key="1">
    <source>
        <dbReference type="ARBA" id="ARBA00004138"/>
    </source>
</evidence>
<sequence length="127" mass="14978">MAAGKDEVDYVRKNLIHADTVKKEQRYQKLHTEFSINPFRKLHVLPDKPMSRKPPEALLEDTTFIEAYRRVHMEPAKKYPAPITESQEIGWIAGPLIQENHQDPRFNFRRFKTDVTENAAFFRRGLK</sequence>
<dbReference type="EMBL" id="JAHUTI010092503">
    <property type="protein sequence ID" value="MED6262413.1"/>
    <property type="molecule type" value="Genomic_DNA"/>
</dbReference>
<keyword evidence="5" id="KW-0966">Cell projection</keyword>
<evidence type="ECO:0000313" key="7">
    <source>
        <dbReference type="EMBL" id="MED6262413.1"/>
    </source>
</evidence>
<comment type="similarity">
    <text evidence="6">Belongs to the CFAP144 family.</text>
</comment>
<reference evidence="7 8" key="1">
    <citation type="submission" date="2021-07" db="EMBL/GenBank/DDBJ databases">
        <authorList>
            <person name="Palmer J.M."/>
        </authorList>
    </citation>
    <scope>NUCLEOTIDE SEQUENCE [LARGE SCALE GENOMIC DNA]</scope>
    <source>
        <strain evidence="7 8">AT_MEX2019</strain>
        <tissue evidence="7">Muscle</tissue>
    </source>
</reference>